<protein>
    <submittedName>
        <fullName evidence="1">Uncharacterized protein</fullName>
    </submittedName>
</protein>
<dbReference type="InterPro" id="IPR018561">
    <property type="entry name" value="AosR"/>
</dbReference>
<organism evidence="1 2">
    <name type="scientific">Paraoerskovia marina</name>
    <dbReference type="NCBI Taxonomy" id="545619"/>
    <lineage>
        <taxon>Bacteria</taxon>
        <taxon>Bacillati</taxon>
        <taxon>Actinomycetota</taxon>
        <taxon>Actinomycetes</taxon>
        <taxon>Micrococcales</taxon>
        <taxon>Cellulomonadaceae</taxon>
        <taxon>Paraoerskovia</taxon>
    </lineage>
</organism>
<gene>
    <name evidence="1" type="ORF">SAMN04489860_2171</name>
</gene>
<dbReference type="Proteomes" id="UP000185663">
    <property type="component" value="Chromosome I"/>
</dbReference>
<evidence type="ECO:0000313" key="1">
    <source>
        <dbReference type="EMBL" id="SDS70728.1"/>
    </source>
</evidence>
<evidence type="ECO:0000313" key="2">
    <source>
        <dbReference type="Proteomes" id="UP000185663"/>
    </source>
</evidence>
<dbReference type="Pfam" id="PF09438">
    <property type="entry name" value="DUF2017"/>
    <property type="match status" value="1"/>
</dbReference>
<dbReference type="EMBL" id="LT629776">
    <property type="protein sequence ID" value="SDS70728.1"/>
    <property type="molecule type" value="Genomic_DNA"/>
</dbReference>
<dbReference type="eggNOG" id="ENOG5032Z6K">
    <property type="taxonomic scope" value="Bacteria"/>
</dbReference>
<proteinExistence type="predicted"/>
<dbReference type="AlphaFoldDB" id="A0A1H1UE67"/>
<name>A0A1H1UE67_9CELL</name>
<sequence length="195" mass="20696">MRGFAPVDGGYEAALDEAERDVLSSAARGVAQMLAPVVEGESPQDGAVARLVPDASDDNEVAAEFRRLTQDDVARGKIDGLDRFADLLDGPDGHGTLPWVVPEADAQVVATALTDIRLVVADRLELASDVDVEELHARLDQALRAEEEGVDPTADDDGGLWRFLAGVFVTTGWLQESLVDAMLARLRGAGDHAAP</sequence>
<dbReference type="RefSeq" id="WP_172829067.1">
    <property type="nucleotide sequence ID" value="NZ_LT629776.1"/>
</dbReference>
<dbReference type="STRING" id="545619.SAMN04489860_2171"/>
<reference evidence="1 2" key="1">
    <citation type="submission" date="2016-10" db="EMBL/GenBank/DDBJ databases">
        <authorList>
            <person name="de Groot N.N."/>
        </authorList>
    </citation>
    <scope>NUCLEOTIDE SEQUENCE [LARGE SCALE GENOMIC DNA]</scope>
    <source>
        <strain evidence="1 2">DSM 22126</strain>
    </source>
</reference>
<keyword evidence="2" id="KW-1185">Reference proteome</keyword>
<accession>A0A1H1UE67</accession>